<feature type="non-terminal residue" evidence="1">
    <location>
        <position position="1"/>
    </location>
</feature>
<name>A0A699KXW9_TANCI</name>
<protein>
    <submittedName>
        <fullName evidence="1">Cation/H+ exchanger, cation/H+ exchanger, CPA1 family</fullName>
    </submittedName>
</protein>
<comment type="caution">
    <text evidence="1">The sequence shown here is derived from an EMBL/GenBank/DDBJ whole genome shotgun (WGS) entry which is preliminary data.</text>
</comment>
<proteinExistence type="predicted"/>
<gene>
    <name evidence="1" type="ORF">Tci_683416</name>
</gene>
<evidence type="ECO:0000313" key="1">
    <source>
        <dbReference type="EMBL" id="GFB11445.1"/>
    </source>
</evidence>
<reference evidence="1" key="1">
    <citation type="journal article" date="2019" name="Sci. Rep.">
        <title>Draft genome of Tanacetum cinerariifolium, the natural source of mosquito coil.</title>
        <authorList>
            <person name="Yamashiro T."/>
            <person name="Shiraishi A."/>
            <person name="Satake H."/>
            <person name="Nakayama K."/>
        </authorList>
    </citation>
    <scope>NUCLEOTIDE SEQUENCE</scope>
</reference>
<sequence length="182" mass="21199">SFACFIKQLDMFFKEKEVLIELSLLGSFYSPYWMSYDDVTIFIKGYCTELFCIIACSSKKKFEGVLLFKLDMTSLKSEDIKIFKGFDMSVKSWEDEEFDVISISKKLWKKLEDLEEAIFFLILVMMTWPGIASELGGYIHIRDRTLEDDHEGTNCALDIKQKEKGIAVRSVTDNENELNDWN</sequence>
<dbReference type="AlphaFoldDB" id="A0A699KXW9"/>
<accession>A0A699KXW9</accession>
<organism evidence="1">
    <name type="scientific">Tanacetum cinerariifolium</name>
    <name type="common">Dalmatian daisy</name>
    <name type="synonym">Chrysanthemum cinerariifolium</name>
    <dbReference type="NCBI Taxonomy" id="118510"/>
    <lineage>
        <taxon>Eukaryota</taxon>
        <taxon>Viridiplantae</taxon>
        <taxon>Streptophyta</taxon>
        <taxon>Embryophyta</taxon>
        <taxon>Tracheophyta</taxon>
        <taxon>Spermatophyta</taxon>
        <taxon>Magnoliopsida</taxon>
        <taxon>eudicotyledons</taxon>
        <taxon>Gunneridae</taxon>
        <taxon>Pentapetalae</taxon>
        <taxon>asterids</taxon>
        <taxon>campanulids</taxon>
        <taxon>Asterales</taxon>
        <taxon>Asteraceae</taxon>
        <taxon>Asteroideae</taxon>
        <taxon>Anthemideae</taxon>
        <taxon>Anthemidinae</taxon>
        <taxon>Tanacetum</taxon>
    </lineage>
</organism>
<dbReference type="EMBL" id="BKCJ010555085">
    <property type="protein sequence ID" value="GFB11445.1"/>
    <property type="molecule type" value="Genomic_DNA"/>
</dbReference>